<feature type="transmembrane region" description="Helical" evidence="3">
    <location>
        <begin position="459"/>
        <end position="487"/>
    </location>
</feature>
<feature type="coiled-coil region" evidence="1">
    <location>
        <begin position="286"/>
        <end position="313"/>
    </location>
</feature>
<dbReference type="InParanoid" id="U2FG02"/>
<dbReference type="OrthoDB" id="1779930at2"/>
<keyword evidence="1" id="KW-0175">Coiled coil</keyword>
<dbReference type="AlphaFoldDB" id="U2FG02"/>
<keyword evidence="3" id="KW-0812">Transmembrane</keyword>
<dbReference type="Proteomes" id="UP000005707">
    <property type="component" value="Unassembled WGS sequence"/>
</dbReference>
<organism evidence="4 5">
    <name type="scientific">Haloplasma contractile SSD-17B</name>
    <dbReference type="NCBI Taxonomy" id="1033810"/>
    <lineage>
        <taxon>Bacteria</taxon>
        <taxon>Bacillati</taxon>
        <taxon>Mycoplasmatota</taxon>
        <taxon>Mollicutes</taxon>
        <taxon>Haloplasmatales</taxon>
        <taxon>Haloplasmataceae</taxon>
        <taxon>Haloplasma</taxon>
    </lineage>
</organism>
<name>U2FG02_9MOLU</name>
<keyword evidence="3" id="KW-1133">Transmembrane helix</keyword>
<evidence type="ECO:0000256" key="3">
    <source>
        <dbReference type="SAM" id="Phobius"/>
    </source>
</evidence>
<feature type="transmembrane region" description="Helical" evidence="3">
    <location>
        <begin position="499"/>
        <end position="528"/>
    </location>
</feature>
<dbReference type="EMBL" id="AFNU02000007">
    <property type="protein sequence ID" value="ERJ11830.1"/>
    <property type="molecule type" value="Genomic_DNA"/>
</dbReference>
<accession>U2FG02</accession>
<evidence type="ECO:0000313" key="5">
    <source>
        <dbReference type="Proteomes" id="UP000005707"/>
    </source>
</evidence>
<gene>
    <name evidence="4" type="ORF">HLPCO_002069</name>
</gene>
<keyword evidence="3" id="KW-0472">Membrane</keyword>
<dbReference type="Pfam" id="PF22564">
    <property type="entry name" value="HAAS"/>
    <property type="match status" value="1"/>
</dbReference>
<feature type="region of interest" description="Disordered" evidence="2">
    <location>
        <begin position="170"/>
        <end position="198"/>
    </location>
</feature>
<dbReference type="STRING" id="1033810.HLPCO_002069"/>
<sequence>MDKQTFLKTLENKLIILNENEREDILTEYSDVIDQKVKEGKSQVEAVKDFGNIKELVREIYDAYRISKDCDELVTSREHEIVKVKQHKEEQTYLLRETKEQLEKNVGKNKDRYDGIDETYTPDLSDNELSQDVLTDVKDSEVAHDYDSNTIQTDIEIKKGKQTKEKALLNGDSEADYNNENQYDNQPEVEGGQKHGHNREVNNVNQLEVKNKLIQDQHDYSTKGTVNDKLEADPFLARMKKGTMNVLAVIRKSIIVAYNAIKSLAMAAYFKGKKGVQHGKRKMNQILDEHNALKRLELNAVKAERDYTRTKENLILNVSEKQANKQPMNKSKVKSNDSAKTISKFKDARLLRKQISAEYKCLTKEKQIPKRFDADEHEPNADARYDYTMAINQHANSMKGNNTLSRRKSRALLNSQKIELKAIRKAEKKLQKSELRSVKQTRKFERKLSKQTNYGQHHLMFTLFLIPIMLFCKFLFTMIYIGFYLFLSFCYVASKTIYFSLYLIVALLSAIGSLLLLGFMTGFLVAAFKFHYVYLYPGLVCLGIFVITIGSTASIDSIFKFINRCVSTLFAKIYYMSHRLFKRVILEVRD</sequence>
<feature type="transmembrane region" description="Helical" evidence="3">
    <location>
        <begin position="534"/>
        <end position="555"/>
    </location>
</feature>
<feature type="region of interest" description="Disordered" evidence="2">
    <location>
        <begin position="109"/>
        <end position="128"/>
    </location>
</feature>
<evidence type="ECO:0000256" key="2">
    <source>
        <dbReference type="SAM" id="MobiDB-lite"/>
    </source>
</evidence>
<reference evidence="4 5" key="1">
    <citation type="journal article" date="2011" name="J. Bacteriol.">
        <title>Genome sequence of Haloplasma contractile, an unusual contractile bacterium from a deep-sea anoxic brine lake.</title>
        <authorList>
            <person name="Antunes A."/>
            <person name="Alam I."/>
            <person name="El Dorry H."/>
            <person name="Siam R."/>
            <person name="Robertson A."/>
            <person name="Bajic V.B."/>
            <person name="Stingl U."/>
        </authorList>
    </citation>
    <scope>NUCLEOTIDE SEQUENCE [LARGE SCALE GENOMIC DNA]</scope>
    <source>
        <strain evidence="4 5">SSD-17B</strain>
    </source>
</reference>
<reference evidence="4 5" key="2">
    <citation type="journal article" date="2013" name="PLoS ONE">
        <title>INDIGO - INtegrated Data Warehouse of MIcrobial GenOmes with Examples from the Red Sea Extremophiles.</title>
        <authorList>
            <person name="Alam I."/>
            <person name="Antunes A."/>
            <person name="Kamau A.A."/>
            <person name="Ba Alawi W."/>
            <person name="Kalkatawi M."/>
            <person name="Stingl U."/>
            <person name="Bajic V.B."/>
        </authorList>
    </citation>
    <scope>NUCLEOTIDE SEQUENCE [LARGE SCALE GENOMIC DNA]</scope>
    <source>
        <strain evidence="4 5">SSD-17B</strain>
    </source>
</reference>
<evidence type="ECO:0000256" key="1">
    <source>
        <dbReference type="SAM" id="Coils"/>
    </source>
</evidence>
<feature type="compositionally biased region" description="Polar residues" evidence="2">
    <location>
        <begin position="176"/>
        <end position="185"/>
    </location>
</feature>
<evidence type="ECO:0000313" key="4">
    <source>
        <dbReference type="EMBL" id="ERJ11830.1"/>
    </source>
</evidence>
<dbReference type="RefSeq" id="WP_008824548.1">
    <property type="nucleotide sequence ID" value="NZ_AFNU02000007.1"/>
</dbReference>
<comment type="caution">
    <text evidence="4">The sequence shown here is derived from an EMBL/GenBank/DDBJ whole genome shotgun (WGS) entry which is preliminary data.</text>
</comment>
<protein>
    <submittedName>
        <fullName evidence="4">tRNA 2-methylthioadenosine synthase protein</fullName>
    </submittedName>
</protein>
<proteinExistence type="predicted"/>
<dbReference type="eggNOG" id="ENOG5033MQT">
    <property type="taxonomic scope" value="Bacteria"/>
</dbReference>
<keyword evidence="5" id="KW-1185">Reference proteome</keyword>